<keyword evidence="1" id="KW-0472">Membrane</keyword>
<protein>
    <submittedName>
        <fullName evidence="2">Urea ABC transporter permease subunit UrtC</fullName>
    </submittedName>
</protein>
<gene>
    <name evidence="2" type="ORF">V8Z71_23995</name>
</gene>
<organism evidence="2 3">
    <name type="scientific">Vibrio echinoideorum</name>
    <dbReference type="NCBI Taxonomy" id="2100116"/>
    <lineage>
        <taxon>Bacteria</taxon>
        <taxon>Pseudomonadati</taxon>
        <taxon>Pseudomonadota</taxon>
        <taxon>Gammaproteobacteria</taxon>
        <taxon>Vibrionales</taxon>
        <taxon>Vibrionaceae</taxon>
        <taxon>Vibrio</taxon>
    </lineage>
</organism>
<evidence type="ECO:0000256" key="1">
    <source>
        <dbReference type="SAM" id="Phobius"/>
    </source>
</evidence>
<dbReference type="EMBL" id="JBANDX010000148">
    <property type="protein sequence ID" value="MEL0611360.1"/>
    <property type="molecule type" value="Genomic_DNA"/>
</dbReference>
<keyword evidence="3" id="KW-1185">Reference proteome</keyword>
<dbReference type="Proteomes" id="UP001377160">
    <property type="component" value="Unassembled WGS sequence"/>
</dbReference>
<feature type="transmembrane region" description="Helical" evidence="1">
    <location>
        <begin position="46"/>
        <end position="66"/>
    </location>
</feature>
<reference evidence="2 3" key="1">
    <citation type="submission" date="2024-02" db="EMBL/GenBank/DDBJ databases">
        <title>Bacteria isolated from the canopy kelp, Nereocystis luetkeana.</title>
        <authorList>
            <person name="Pfister C.A."/>
            <person name="Younker I.T."/>
            <person name="Light S.H."/>
        </authorList>
    </citation>
    <scope>NUCLEOTIDE SEQUENCE [LARGE SCALE GENOMIC DNA]</scope>
    <source>
        <strain evidence="2 3">TI.1.15</strain>
    </source>
</reference>
<comment type="caution">
    <text evidence="2">The sequence shown here is derived from an EMBL/GenBank/DDBJ whole genome shotgun (WGS) entry which is preliminary data.</text>
</comment>
<accession>A0ABU9FZA4</accession>
<evidence type="ECO:0000313" key="3">
    <source>
        <dbReference type="Proteomes" id="UP001377160"/>
    </source>
</evidence>
<feature type="non-terminal residue" evidence="2">
    <location>
        <position position="1"/>
    </location>
</feature>
<name>A0ABU9FZA4_9VIBR</name>
<feature type="non-terminal residue" evidence="2">
    <location>
        <position position="76"/>
    </location>
</feature>
<proteinExistence type="predicted"/>
<keyword evidence="1" id="KW-1133">Transmembrane helix</keyword>
<keyword evidence="1" id="KW-0812">Transmembrane</keyword>
<evidence type="ECO:0000313" key="2">
    <source>
        <dbReference type="EMBL" id="MEL0611360.1"/>
    </source>
</evidence>
<sequence length="76" mass="8301">SMTQALTYAMLLAFFRNQMAFGGNNGLTDYKDIIGLSLQSDAVKIALFVATRIALILSYIACRMVVPTRIGREALA</sequence>